<keyword evidence="7 12" id="KW-1133">Transmembrane helix</keyword>
<feature type="compositionally biased region" description="Gly residues" evidence="11">
    <location>
        <begin position="1"/>
        <end position="14"/>
    </location>
</feature>
<evidence type="ECO:0000313" key="14">
    <source>
        <dbReference type="EMBL" id="MSE13705.1"/>
    </source>
</evidence>
<evidence type="ECO:0000256" key="2">
    <source>
        <dbReference type="ARBA" id="ARBA00003197"/>
    </source>
</evidence>
<evidence type="ECO:0000256" key="4">
    <source>
        <dbReference type="ARBA" id="ARBA00007595"/>
    </source>
</evidence>
<evidence type="ECO:0000256" key="3">
    <source>
        <dbReference type="ARBA" id="ARBA00004370"/>
    </source>
</evidence>
<dbReference type="GO" id="GO:0031640">
    <property type="term" value="P:killing of cells of another organism"/>
    <property type="evidence" value="ECO:0007669"/>
    <property type="project" value="UniProtKB-KW"/>
</dbReference>
<dbReference type="Proteomes" id="UP000461948">
    <property type="component" value="Unassembled WGS sequence"/>
</dbReference>
<feature type="region of interest" description="Disordered" evidence="11">
    <location>
        <begin position="1"/>
        <end position="50"/>
    </location>
</feature>
<evidence type="ECO:0000256" key="7">
    <source>
        <dbReference type="ARBA" id="ARBA00022989"/>
    </source>
</evidence>
<dbReference type="Gene3D" id="1.10.490.30">
    <property type="entry name" value="Colicin"/>
    <property type="match status" value="1"/>
</dbReference>
<dbReference type="InterPro" id="IPR038283">
    <property type="entry name" value="Channel_colicin_C_sf"/>
</dbReference>
<evidence type="ECO:0000256" key="11">
    <source>
        <dbReference type="SAM" id="MobiDB-lite"/>
    </source>
</evidence>
<evidence type="ECO:0000259" key="13">
    <source>
        <dbReference type="Pfam" id="PF01024"/>
    </source>
</evidence>
<feature type="domain" description="Channel forming colicins" evidence="13">
    <location>
        <begin position="184"/>
        <end position="361"/>
    </location>
</feature>
<gene>
    <name evidence="14" type="ORF">GKC49_00570</name>
</gene>
<evidence type="ECO:0000256" key="5">
    <source>
        <dbReference type="ARBA" id="ARBA00022529"/>
    </source>
</evidence>
<dbReference type="AlphaFoldDB" id="A0A7X2MIF3"/>
<keyword evidence="10 12" id="KW-0472">Membrane</keyword>
<evidence type="ECO:0000256" key="9">
    <source>
        <dbReference type="ARBA" id="ARBA00023048"/>
    </source>
</evidence>
<reference evidence="14 15" key="1">
    <citation type="submission" date="2019-11" db="EMBL/GenBank/DDBJ databases">
        <title>Draft Genome Sequence of Plant Growth-Promoting Rhizosphere-Associated Bacteria.</title>
        <authorList>
            <person name="Vasilyev I.Y."/>
            <person name="Radchenko V."/>
            <person name="Ilnitskaya E.V."/>
        </authorList>
    </citation>
    <scope>NUCLEOTIDE SEQUENCE [LARGE SCALE GENOMIC DNA]</scope>
    <source>
        <strain evidence="14 15">VRA_MhP_f</strain>
    </source>
</reference>
<evidence type="ECO:0000256" key="8">
    <source>
        <dbReference type="ARBA" id="ARBA00023022"/>
    </source>
</evidence>
<organism evidence="14 15">
    <name type="scientific">Enterobacter agglomerans</name>
    <name type="common">Erwinia herbicola</name>
    <name type="synonym">Pantoea agglomerans</name>
    <dbReference type="NCBI Taxonomy" id="549"/>
    <lineage>
        <taxon>Bacteria</taxon>
        <taxon>Pseudomonadati</taxon>
        <taxon>Pseudomonadota</taxon>
        <taxon>Gammaproteobacteria</taxon>
        <taxon>Enterobacterales</taxon>
        <taxon>Erwiniaceae</taxon>
        <taxon>Pantoea</taxon>
        <taxon>Pantoea agglomerans group</taxon>
    </lineage>
</organism>
<proteinExistence type="inferred from homology"/>
<comment type="caution">
    <text evidence="14">The sequence shown here is derived from an EMBL/GenBank/DDBJ whole genome shotgun (WGS) entry which is preliminary data.</text>
</comment>
<name>A0A7X2MIF3_ENTAG</name>
<accession>A0A7X2MIF3</accession>
<dbReference type="Pfam" id="PF01024">
    <property type="entry name" value="Colicin"/>
    <property type="match status" value="1"/>
</dbReference>
<keyword evidence="6 12" id="KW-0812">Transmembrane</keyword>
<dbReference type="PRINTS" id="PR00280">
    <property type="entry name" value="CHANLCOLICIN"/>
</dbReference>
<dbReference type="RefSeq" id="WP_187495413.1">
    <property type="nucleotide sequence ID" value="NZ_JACSWY010000027.1"/>
</dbReference>
<comment type="function">
    <text evidence="2">Colicins are polypeptide toxins produced by and active against E.coli and closely related bacteria.</text>
</comment>
<keyword evidence="5" id="KW-0929">Antimicrobial</keyword>
<keyword evidence="8" id="KW-0044">Antibiotic</keyword>
<comment type="function">
    <text evidence="1">This colicin is a channel-forming colicin. This class of transmembrane toxins depolarize the cytoplasmic membrane, leading to dissipation of cellular energy.</text>
</comment>
<dbReference type="EMBL" id="WKLC01000006">
    <property type="protein sequence ID" value="MSE13705.1"/>
    <property type="molecule type" value="Genomic_DNA"/>
</dbReference>
<feature type="compositionally biased region" description="Low complexity" evidence="11">
    <location>
        <begin position="33"/>
        <end position="50"/>
    </location>
</feature>
<dbReference type="GO" id="GO:0016020">
    <property type="term" value="C:membrane"/>
    <property type="evidence" value="ECO:0007669"/>
    <property type="project" value="UniProtKB-SubCell"/>
</dbReference>
<keyword evidence="9" id="KW-0078">Bacteriocin</keyword>
<comment type="subcellular location">
    <subcellularLocation>
        <location evidence="3">Membrane</location>
    </subcellularLocation>
</comment>
<evidence type="ECO:0000256" key="12">
    <source>
        <dbReference type="SAM" id="Phobius"/>
    </source>
</evidence>
<evidence type="ECO:0000256" key="6">
    <source>
        <dbReference type="ARBA" id="ARBA00022692"/>
    </source>
</evidence>
<evidence type="ECO:0000256" key="1">
    <source>
        <dbReference type="ARBA" id="ARBA00002178"/>
    </source>
</evidence>
<feature type="transmembrane region" description="Helical" evidence="12">
    <location>
        <begin position="322"/>
        <end position="347"/>
    </location>
</feature>
<dbReference type="InterPro" id="IPR000293">
    <property type="entry name" value="Channel_colicin_C"/>
</dbReference>
<evidence type="ECO:0000313" key="15">
    <source>
        <dbReference type="Proteomes" id="UP000461948"/>
    </source>
</evidence>
<dbReference type="GO" id="GO:0140911">
    <property type="term" value="F:pore-forming activity"/>
    <property type="evidence" value="ECO:0007669"/>
    <property type="project" value="InterPro"/>
</dbReference>
<dbReference type="GO" id="GO:0050829">
    <property type="term" value="P:defense response to Gram-negative bacterium"/>
    <property type="evidence" value="ECO:0007669"/>
    <property type="project" value="InterPro"/>
</dbReference>
<comment type="similarity">
    <text evidence="4">Belongs to the channel forming colicin family.</text>
</comment>
<dbReference type="SUPFAM" id="SSF56837">
    <property type="entry name" value="Colicin"/>
    <property type="match status" value="1"/>
</dbReference>
<protein>
    <submittedName>
        <fullName evidence="14">Alveicin A bacteriocin toxin</fullName>
    </submittedName>
</protein>
<evidence type="ECO:0000256" key="10">
    <source>
        <dbReference type="ARBA" id="ARBA00023136"/>
    </source>
</evidence>
<sequence>MPGFNYGGGQGDGTGWSSERGNGPAPGGGSHGNAGNNNGSTGSGNGMTNPALSVAVNKTVGDNLVRSFGMDPKQFVGYFLREDGHVLGITTYSLGDAYGVDLGFAQPTPGGNGGNGAGTPNAAATYQGDVSPARVAALRQVIADNYALANSTQAGTRITRAKQAVVDAKRELALIDYTIQGRAQQTISVEDAVKSTADFMAEITGRFGQQAAELAQEFADNAKGKTLRNVDEALAAFNNYKNSLGAKFSVADRNAIANALKSLDYTSYATQLAKYSKGFGYYGTATDVYATVQEVIKAIETDNWRPALVKIEALTAGKVATVAVAFTFSILTGAPVGVLAVGLMIALTSSLIDDALINRINAKLGL</sequence>